<evidence type="ECO:0000256" key="1">
    <source>
        <dbReference type="SAM" id="MobiDB-lite"/>
    </source>
</evidence>
<evidence type="ECO:0000313" key="2">
    <source>
        <dbReference type="EMBL" id="KAF9584437.1"/>
    </source>
</evidence>
<name>A0A9P6FZ11_9FUNG</name>
<gene>
    <name evidence="2" type="ORF">BGW38_006454</name>
</gene>
<comment type="caution">
    <text evidence="2">The sequence shown here is derived from an EMBL/GenBank/DDBJ whole genome shotgun (WGS) entry which is preliminary data.</text>
</comment>
<proteinExistence type="predicted"/>
<protein>
    <submittedName>
        <fullName evidence="2">Uncharacterized protein</fullName>
    </submittedName>
</protein>
<feature type="region of interest" description="Disordered" evidence="1">
    <location>
        <begin position="1"/>
        <end position="144"/>
    </location>
</feature>
<feature type="compositionally biased region" description="Low complexity" evidence="1">
    <location>
        <begin position="118"/>
        <end position="140"/>
    </location>
</feature>
<sequence>MAPQQSQKSKRSALDRRMSSLQSHESSFGEQEHVSSTDSLSVSTSLSSSPENTSDLNDQDSDVAMTMDTQEPGDPPSASTFITPNEQPDEQNQTLPTPASDTAEPATSIKPKTKKGLKSQQSQSQQQPQQSKKKAAAPAPLVRLPGPLPALPKSTPLPYLEDFQLLPEQLKNPLFIAISKVLLVYGNAWQSANDLVGRSAAGLFSIV</sequence>
<reference evidence="2" key="1">
    <citation type="journal article" date="2020" name="Fungal Divers.">
        <title>Resolving the Mortierellaceae phylogeny through synthesis of multi-gene phylogenetics and phylogenomics.</title>
        <authorList>
            <person name="Vandepol N."/>
            <person name="Liber J."/>
            <person name="Desiro A."/>
            <person name="Na H."/>
            <person name="Kennedy M."/>
            <person name="Barry K."/>
            <person name="Grigoriev I.V."/>
            <person name="Miller A.N."/>
            <person name="O'Donnell K."/>
            <person name="Stajich J.E."/>
            <person name="Bonito G."/>
        </authorList>
    </citation>
    <scope>NUCLEOTIDE SEQUENCE</scope>
    <source>
        <strain evidence="2">KOD1015</strain>
    </source>
</reference>
<dbReference type="AlphaFoldDB" id="A0A9P6FZ11"/>
<feature type="compositionally biased region" description="Low complexity" evidence="1">
    <location>
        <begin position="36"/>
        <end position="49"/>
    </location>
</feature>
<accession>A0A9P6FZ11</accession>
<dbReference type="EMBL" id="JAABOA010000412">
    <property type="protein sequence ID" value="KAF9584437.1"/>
    <property type="molecule type" value="Genomic_DNA"/>
</dbReference>
<dbReference type="OrthoDB" id="10607709at2759"/>
<feature type="compositionally biased region" description="Polar residues" evidence="1">
    <location>
        <begin position="77"/>
        <end position="100"/>
    </location>
</feature>
<keyword evidence="3" id="KW-1185">Reference proteome</keyword>
<dbReference type="Proteomes" id="UP000780801">
    <property type="component" value="Unassembled WGS sequence"/>
</dbReference>
<organism evidence="2 3">
    <name type="scientific">Lunasporangiospora selenospora</name>
    <dbReference type="NCBI Taxonomy" id="979761"/>
    <lineage>
        <taxon>Eukaryota</taxon>
        <taxon>Fungi</taxon>
        <taxon>Fungi incertae sedis</taxon>
        <taxon>Mucoromycota</taxon>
        <taxon>Mortierellomycotina</taxon>
        <taxon>Mortierellomycetes</taxon>
        <taxon>Mortierellales</taxon>
        <taxon>Mortierellaceae</taxon>
        <taxon>Lunasporangiospora</taxon>
    </lineage>
</organism>
<evidence type="ECO:0000313" key="3">
    <source>
        <dbReference type="Proteomes" id="UP000780801"/>
    </source>
</evidence>
<feature type="compositionally biased region" description="Polar residues" evidence="1">
    <location>
        <begin position="19"/>
        <end position="29"/>
    </location>
</feature>